<proteinExistence type="predicted"/>
<dbReference type="AlphaFoldDB" id="A0AAD6J0E1"/>
<accession>A0AAD6J0E1</accession>
<dbReference type="InterPro" id="IPR035994">
    <property type="entry name" value="Nucleoside_phosphorylase_sf"/>
</dbReference>
<name>A0AAD6J0E1_DREDA</name>
<dbReference type="PANTHER" id="PTHR46082">
    <property type="entry name" value="ATP/GTP-BINDING PROTEIN-RELATED"/>
    <property type="match status" value="1"/>
</dbReference>
<protein>
    <submittedName>
        <fullName evidence="1">Uncharacterized protein</fullName>
    </submittedName>
</protein>
<evidence type="ECO:0000313" key="2">
    <source>
        <dbReference type="Proteomes" id="UP001221413"/>
    </source>
</evidence>
<dbReference type="PANTHER" id="PTHR46082:SF11">
    <property type="entry name" value="AAA+ ATPASE DOMAIN-CONTAINING PROTEIN-RELATED"/>
    <property type="match status" value="1"/>
</dbReference>
<gene>
    <name evidence="1" type="ORF">Dda_4302</name>
</gene>
<dbReference type="InterPro" id="IPR053137">
    <property type="entry name" value="NLR-like"/>
</dbReference>
<dbReference type="Gene3D" id="3.40.50.1580">
    <property type="entry name" value="Nucleoside phosphorylase domain"/>
    <property type="match status" value="1"/>
</dbReference>
<keyword evidence="2" id="KW-1185">Reference proteome</keyword>
<evidence type="ECO:0000313" key="1">
    <source>
        <dbReference type="EMBL" id="KAJ6261632.1"/>
    </source>
</evidence>
<dbReference type="GO" id="GO:0003824">
    <property type="term" value="F:catalytic activity"/>
    <property type="evidence" value="ECO:0007669"/>
    <property type="project" value="InterPro"/>
</dbReference>
<dbReference type="GO" id="GO:0009116">
    <property type="term" value="P:nucleoside metabolic process"/>
    <property type="evidence" value="ECO:0007669"/>
    <property type="project" value="InterPro"/>
</dbReference>
<reference evidence="1" key="1">
    <citation type="submission" date="2023-01" db="EMBL/GenBank/DDBJ databases">
        <title>The chitinases involved in constricting ring structure development in the nematode-trapping fungus Drechslerella dactyloides.</title>
        <authorList>
            <person name="Wang R."/>
            <person name="Zhang L."/>
            <person name="Tang P."/>
            <person name="Li S."/>
            <person name="Liang L."/>
        </authorList>
    </citation>
    <scope>NUCLEOTIDE SEQUENCE</scope>
    <source>
        <strain evidence="1">YMF1.00031</strain>
    </source>
</reference>
<organism evidence="1 2">
    <name type="scientific">Drechslerella dactyloides</name>
    <name type="common">Nematode-trapping fungus</name>
    <name type="synonym">Arthrobotrys dactyloides</name>
    <dbReference type="NCBI Taxonomy" id="74499"/>
    <lineage>
        <taxon>Eukaryota</taxon>
        <taxon>Fungi</taxon>
        <taxon>Dikarya</taxon>
        <taxon>Ascomycota</taxon>
        <taxon>Pezizomycotina</taxon>
        <taxon>Orbiliomycetes</taxon>
        <taxon>Orbiliales</taxon>
        <taxon>Orbiliaceae</taxon>
        <taxon>Drechslerella</taxon>
    </lineage>
</organism>
<dbReference type="EMBL" id="JAQGDS010000004">
    <property type="protein sequence ID" value="KAJ6261632.1"/>
    <property type="molecule type" value="Genomic_DNA"/>
</dbReference>
<sequence length="108" mass="11712">MVGIAGGVSALPEYDIRLGDVVVSVPVPGFGGVLQYNFGKTVQEGRLVQTGVLNKLPNQFLMIVAEFRAESLLLQQNREVNDIITETLKHGAAPQVFARPSSDSDRLF</sequence>
<comment type="caution">
    <text evidence="1">The sequence shown here is derived from an EMBL/GenBank/DDBJ whole genome shotgun (WGS) entry which is preliminary data.</text>
</comment>
<dbReference type="Proteomes" id="UP001221413">
    <property type="component" value="Unassembled WGS sequence"/>
</dbReference>